<name>A0ACB8T936_9AGAM</name>
<dbReference type="EMBL" id="MU277198">
    <property type="protein sequence ID" value="KAI0064500.1"/>
    <property type="molecule type" value="Genomic_DNA"/>
</dbReference>
<reference evidence="1" key="1">
    <citation type="submission" date="2021-03" db="EMBL/GenBank/DDBJ databases">
        <authorList>
            <consortium name="DOE Joint Genome Institute"/>
            <person name="Ahrendt S."/>
            <person name="Looney B.P."/>
            <person name="Miyauchi S."/>
            <person name="Morin E."/>
            <person name="Drula E."/>
            <person name="Courty P.E."/>
            <person name="Chicoki N."/>
            <person name="Fauchery L."/>
            <person name="Kohler A."/>
            <person name="Kuo A."/>
            <person name="Labutti K."/>
            <person name="Pangilinan J."/>
            <person name="Lipzen A."/>
            <person name="Riley R."/>
            <person name="Andreopoulos W."/>
            <person name="He G."/>
            <person name="Johnson J."/>
            <person name="Barry K.W."/>
            <person name="Grigoriev I.V."/>
            <person name="Nagy L."/>
            <person name="Hibbett D."/>
            <person name="Henrissat B."/>
            <person name="Matheny P.B."/>
            <person name="Labbe J."/>
            <person name="Martin F."/>
        </authorList>
    </citation>
    <scope>NUCLEOTIDE SEQUENCE</scope>
    <source>
        <strain evidence="1">HHB10654</strain>
    </source>
</reference>
<evidence type="ECO:0000313" key="1">
    <source>
        <dbReference type="EMBL" id="KAI0064500.1"/>
    </source>
</evidence>
<reference evidence="1" key="2">
    <citation type="journal article" date="2022" name="New Phytol.">
        <title>Evolutionary transition to the ectomycorrhizal habit in the genomes of a hyperdiverse lineage of mushroom-forming fungi.</title>
        <authorList>
            <person name="Looney B."/>
            <person name="Miyauchi S."/>
            <person name="Morin E."/>
            <person name="Drula E."/>
            <person name="Courty P.E."/>
            <person name="Kohler A."/>
            <person name="Kuo A."/>
            <person name="LaButti K."/>
            <person name="Pangilinan J."/>
            <person name="Lipzen A."/>
            <person name="Riley R."/>
            <person name="Andreopoulos W."/>
            <person name="He G."/>
            <person name="Johnson J."/>
            <person name="Nolan M."/>
            <person name="Tritt A."/>
            <person name="Barry K.W."/>
            <person name="Grigoriev I.V."/>
            <person name="Nagy L.G."/>
            <person name="Hibbett D."/>
            <person name="Henrissat B."/>
            <person name="Matheny P.B."/>
            <person name="Labbe J."/>
            <person name="Martin F.M."/>
        </authorList>
    </citation>
    <scope>NUCLEOTIDE SEQUENCE</scope>
    <source>
        <strain evidence="1">HHB10654</strain>
    </source>
</reference>
<keyword evidence="2" id="KW-1185">Reference proteome</keyword>
<comment type="caution">
    <text evidence="1">The sequence shown here is derived from an EMBL/GenBank/DDBJ whole genome shotgun (WGS) entry which is preliminary data.</text>
</comment>
<proteinExistence type="predicted"/>
<protein>
    <submittedName>
        <fullName evidence="1">Uncharacterized protein</fullName>
    </submittedName>
</protein>
<evidence type="ECO:0000313" key="2">
    <source>
        <dbReference type="Proteomes" id="UP000814140"/>
    </source>
</evidence>
<organism evidence="1 2">
    <name type="scientific">Artomyces pyxidatus</name>
    <dbReference type="NCBI Taxonomy" id="48021"/>
    <lineage>
        <taxon>Eukaryota</taxon>
        <taxon>Fungi</taxon>
        <taxon>Dikarya</taxon>
        <taxon>Basidiomycota</taxon>
        <taxon>Agaricomycotina</taxon>
        <taxon>Agaricomycetes</taxon>
        <taxon>Russulales</taxon>
        <taxon>Auriscalpiaceae</taxon>
        <taxon>Artomyces</taxon>
    </lineage>
</organism>
<accession>A0ACB8T936</accession>
<dbReference type="Proteomes" id="UP000814140">
    <property type="component" value="Unassembled WGS sequence"/>
</dbReference>
<gene>
    <name evidence="1" type="ORF">BV25DRAFT_1914218</name>
</gene>
<sequence>MSSKTFSDDNDEATRKGLRAGTWRFISGICLQNPSRKHGIFDDLESFHHVLIHHLLRYRSTKFRKFAYNLDMLFDSQAPPDTSIATYTGGEGKSAYFRCDFYPDEDWRLALAKPCADIVNAYRSMFAYVYLPDNLRSPFHEKREGDAIAALQSGDNILAIFNEHLNSPDSEWPADDCSCSIRVLVPPWADAIPTKCTVGYTSHEDFSSRGFVMSMATE</sequence>